<dbReference type="Gene3D" id="1.20.1280.50">
    <property type="match status" value="1"/>
</dbReference>
<dbReference type="SUPFAM" id="SSF52047">
    <property type="entry name" value="RNI-like"/>
    <property type="match status" value="1"/>
</dbReference>
<gene>
    <name evidence="1" type="ORF">EV421DRAFT_1277154</name>
</gene>
<reference evidence="1" key="1">
    <citation type="submission" date="2023-06" db="EMBL/GenBank/DDBJ databases">
        <authorList>
            <consortium name="Lawrence Berkeley National Laboratory"/>
            <person name="Ahrendt S."/>
            <person name="Sahu N."/>
            <person name="Indic B."/>
            <person name="Wong-Bajracharya J."/>
            <person name="Merenyi Z."/>
            <person name="Ke H.-M."/>
            <person name="Monk M."/>
            <person name="Kocsube S."/>
            <person name="Drula E."/>
            <person name="Lipzen A."/>
            <person name="Balint B."/>
            <person name="Henrissat B."/>
            <person name="Andreopoulos B."/>
            <person name="Martin F.M."/>
            <person name="Harder C.B."/>
            <person name="Rigling D."/>
            <person name="Ford K.L."/>
            <person name="Foster G.D."/>
            <person name="Pangilinan J."/>
            <person name="Papanicolaou A."/>
            <person name="Barry K."/>
            <person name="LaButti K."/>
            <person name="Viragh M."/>
            <person name="Koriabine M."/>
            <person name="Yan M."/>
            <person name="Riley R."/>
            <person name="Champramary S."/>
            <person name="Plett K.L."/>
            <person name="Tsai I.J."/>
            <person name="Slot J."/>
            <person name="Sipos G."/>
            <person name="Plett J."/>
            <person name="Nagy L.G."/>
            <person name="Grigoriev I.V."/>
        </authorList>
    </citation>
    <scope>NUCLEOTIDE SEQUENCE</scope>
    <source>
        <strain evidence="1">FPL87.14</strain>
    </source>
</reference>
<sequence length="471" mass="52763">MSNEDFIARLNDDVLLEIFLRICSEKPQNAYPKYPYSALQLSLVCSRWRAVLLASPRMWTNITVICCLIKASRDDEPGPAEHAQHAMIQEEITNLYVQRSRGWLISIFVCRNTKSPRSTDPPPSIRMLPISDRQIDLLCQATGWKEISFLSMGHPGHAQARSWRRLLEKGASCCKTLDTVVLSGNSTKLHNSPAFSLASNLHNLYVHGHDCCRGLVYESSQSDFPFNNIRLLAINGFPTGGKIEASDDLPVTHDALRCFPYLRDLIITVPPTDNPSGIPIPSMLSFSYLTSLNLWVGYTDQGKVKDFLFNISSPCLRSFALKYGDNIVQHPLAEESVIGFLSTCSRSLRSFTLEKVPIRASTLINILSVVPGLTRLELRDLVPGSFIPYCPISQALATYIEANPMFLADLEAVVLIWQREDTEGKLEKALMEMVETRSVYGKLKEVTIGRLSPFEEISMDTIHRLAALKRG</sequence>
<keyword evidence="2" id="KW-1185">Reference proteome</keyword>
<accession>A0AA39J2A0</accession>
<evidence type="ECO:0000313" key="2">
    <source>
        <dbReference type="Proteomes" id="UP001175226"/>
    </source>
</evidence>
<dbReference type="Gene3D" id="3.80.10.10">
    <property type="entry name" value="Ribonuclease Inhibitor"/>
    <property type="match status" value="1"/>
</dbReference>
<organism evidence="1 2">
    <name type="scientific">Armillaria borealis</name>
    <dbReference type="NCBI Taxonomy" id="47425"/>
    <lineage>
        <taxon>Eukaryota</taxon>
        <taxon>Fungi</taxon>
        <taxon>Dikarya</taxon>
        <taxon>Basidiomycota</taxon>
        <taxon>Agaricomycotina</taxon>
        <taxon>Agaricomycetes</taxon>
        <taxon>Agaricomycetidae</taxon>
        <taxon>Agaricales</taxon>
        <taxon>Marasmiineae</taxon>
        <taxon>Physalacriaceae</taxon>
        <taxon>Armillaria</taxon>
    </lineage>
</organism>
<dbReference type="Proteomes" id="UP001175226">
    <property type="component" value="Unassembled WGS sequence"/>
</dbReference>
<proteinExistence type="predicted"/>
<protein>
    <recommendedName>
        <fullName evidence="3">F-box domain-containing protein</fullName>
    </recommendedName>
</protein>
<name>A0AA39J2A0_9AGAR</name>
<dbReference type="EMBL" id="JAUEPT010000068">
    <property type="protein sequence ID" value="KAK0434811.1"/>
    <property type="molecule type" value="Genomic_DNA"/>
</dbReference>
<evidence type="ECO:0000313" key="1">
    <source>
        <dbReference type="EMBL" id="KAK0434811.1"/>
    </source>
</evidence>
<evidence type="ECO:0008006" key="3">
    <source>
        <dbReference type="Google" id="ProtNLM"/>
    </source>
</evidence>
<dbReference type="AlphaFoldDB" id="A0AA39J2A0"/>
<comment type="caution">
    <text evidence="1">The sequence shown here is derived from an EMBL/GenBank/DDBJ whole genome shotgun (WGS) entry which is preliminary data.</text>
</comment>
<dbReference type="InterPro" id="IPR032675">
    <property type="entry name" value="LRR_dom_sf"/>
</dbReference>